<dbReference type="EMBL" id="NEDP02005278">
    <property type="protein sequence ID" value="OWF42437.1"/>
    <property type="molecule type" value="Genomic_DNA"/>
</dbReference>
<dbReference type="Pfam" id="PF00386">
    <property type="entry name" value="C1q"/>
    <property type="match status" value="1"/>
</dbReference>
<dbReference type="Gene3D" id="2.60.120.40">
    <property type="match status" value="1"/>
</dbReference>
<evidence type="ECO:0000259" key="4">
    <source>
        <dbReference type="PROSITE" id="PS50871"/>
    </source>
</evidence>
<name>A0A210Q136_MIZYE</name>
<comment type="subcellular location">
    <subcellularLocation>
        <location evidence="1">Secreted</location>
    </subcellularLocation>
</comment>
<dbReference type="Proteomes" id="UP000242188">
    <property type="component" value="Unassembled WGS sequence"/>
</dbReference>
<feature type="domain" description="C1q" evidence="4">
    <location>
        <begin position="83"/>
        <end position="215"/>
    </location>
</feature>
<gene>
    <name evidence="5" type="ORF">KP79_PYT23280</name>
</gene>
<keyword evidence="2" id="KW-0964">Secreted</keyword>
<reference evidence="5 6" key="1">
    <citation type="journal article" date="2017" name="Nat. Ecol. Evol.">
        <title>Scallop genome provides insights into evolution of bilaterian karyotype and development.</title>
        <authorList>
            <person name="Wang S."/>
            <person name="Zhang J."/>
            <person name="Jiao W."/>
            <person name="Li J."/>
            <person name="Xun X."/>
            <person name="Sun Y."/>
            <person name="Guo X."/>
            <person name="Huan P."/>
            <person name="Dong B."/>
            <person name="Zhang L."/>
            <person name="Hu X."/>
            <person name="Sun X."/>
            <person name="Wang J."/>
            <person name="Zhao C."/>
            <person name="Wang Y."/>
            <person name="Wang D."/>
            <person name="Huang X."/>
            <person name="Wang R."/>
            <person name="Lv J."/>
            <person name="Li Y."/>
            <person name="Zhang Z."/>
            <person name="Liu B."/>
            <person name="Lu W."/>
            <person name="Hui Y."/>
            <person name="Liang J."/>
            <person name="Zhou Z."/>
            <person name="Hou R."/>
            <person name="Li X."/>
            <person name="Liu Y."/>
            <person name="Li H."/>
            <person name="Ning X."/>
            <person name="Lin Y."/>
            <person name="Zhao L."/>
            <person name="Xing Q."/>
            <person name="Dou J."/>
            <person name="Li Y."/>
            <person name="Mao J."/>
            <person name="Guo H."/>
            <person name="Dou H."/>
            <person name="Li T."/>
            <person name="Mu C."/>
            <person name="Jiang W."/>
            <person name="Fu Q."/>
            <person name="Fu X."/>
            <person name="Miao Y."/>
            <person name="Liu J."/>
            <person name="Yu Q."/>
            <person name="Li R."/>
            <person name="Liao H."/>
            <person name="Li X."/>
            <person name="Kong Y."/>
            <person name="Jiang Z."/>
            <person name="Chourrout D."/>
            <person name="Li R."/>
            <person name="Bao Z."/>
        </authorList>
    </citation>
    <scope>NUCLEOTIDE SEQUENCE [LARGE SCALE GENOMIC DNA]</scope>
    <source>
        <strain evidence="5 6">PY_sf001</strain>
    </source>
</reference>
<dbReference type="SMART" id="SM00110">
    <property type="entry name" value="C1Q"/>
    <property type="match status" value="1"/>
</dbReference>
<dbReference type="AlphaFoldDB" id="A0A210Q136"/>
<dbReference type="GO" id="GO:0005581">
    <property type="term" value="C:collagen trimer"/>
    <property type="evidence" value="ECO:0007669"/>
    <property type="project" value="UniProtKB-KW"/>
</dbReference>
<sequence>MGLLVLVVVLTMLQVGLAARIPRGFLDTNINSSTTEDRETIRELFALVKDTQKFLLETNKTKMAFGQQLTDLEREQAGLSAPHTTLSSAFYVTLGQDVRYPGVRRPILFDRTRLDVMGNYNTHYGKFTAYVPGVYSFSWTVATYYGHYIVAALMHGDIVAGLTMAGDTVDTSMATGTAVLRLSETNMVMVVVTESSAGAAIVASMSSFSGSFISA</sequence>
<dbReference type="SUPFAM" id="SSF49842">
    <property type="entry name" value="TNF-like"/>
    <property type="match status" value="1"/>
</dbReference>
<feature type="signal peptide" evidence="3">
    <location>
        <begin position="1"/>
        <end position="18"/>
    </location>
</feature>
<comment type="caution">
    <text evidence="5">The sequence shown here is derived from an EMBL/GenBank/DDBJ whole genome shotgun (WGS) entry which is preliminary data.</text>
</comment>
<evidence type="ECO:0000313" key="6">
    <source>
        <dbReference type="Proteomes" id="UP000242188"/>
    </source>
</evidence>
<dbReference type="OrthoDB" id="8964326at2759"/>
<dbReference type="PANTHER" id="PTHR15427">
    <property type="entry name" value="EMILIN ELASTIN MICROFIBRIL INTERFACE-LOCATED PROTEIN ELASTIN MICROFIBRIL INTERFACER"/>
    <property type="match status" value="1"/>
</dbReference>
<proteinExistence type="predicted"/>
<keyword evidence="3" id="KW-0732">Signal</keyword>
<dbReference type="PRINTS" id="PR00007">
    <property type="entry name" value="COMPLEMNTC1Q"/>
</dbReference>
<dbReference type="InterPro" id="IPR008983">
    <property type="entry name" value="Tumour_necrosis_fac-like_dom"/>
</dbReference>
<dbReference type="PROSITE" id="PS50871">
    <property type="entry name" value="C1Q"/>
    <property type="match status" value="1"/>
</dbReference>
<evidence type="ECO:0000256" key="1">
    <source>
        <dbReference type="ARBA" id="ARBA00004613"/>
    </source>
</evidence>
<evidence type="ECO:0000256" key="3">
    <source>
        <dbReference type="SAM" id="SignalP"/>
    </source>
</evidence>
<feature type="chain" id="PRO_5013346988" evidence="3">
    <location>
        <begin position="19"/>
        <end position="215"/>
    </location>
</feature>
<evidence type="ECO:0000256" key="2">
    <source>
        <dbReference type="ARBA" id="ARBA00022525"/>
    </source>
</evidence>
<organism evidence="5 6">
    <name type="scientific">Mizuhopecten yessoensis</name>
    <name type="common">Japanese scallop</name>
    <name type="synonym">Patinopecten yessoensis</name>
    <dbReference type="NCBI Taxonomy" id="6573"/>
    <lineage>
        <taxon>Eukaryota</taxon>
        <taxon>Metazoa</taxon>
        <taxon>Spiralia</taxon>
        <taxon>Lophotrochozoa</taxon>
        <taxon>Mollusca</taxon>
        <taxon>Bivalvia</taxon>
        <taxon>Autobranchia</taxon>
        <taxon>Pteriomorphia</taxon>
        <taxon>Pectinida</taxon>
        <taxon>Pectinoidea</taxon>
        <taxon>Pectinidae</taxon>
        <taxon>Mizuhopecten</taxon>
    </lineage>
</organism>
<dbReference type="InterPro" id="IPR050392">
    <property type="entry name" value="Collagen/C1q_domain"/>
</dbReference>
<accession>A0A210Q136</accession>
<evidence type="ECO:0000313" key="5">
    <source>
        <dbReference type="EMBL" id="OWF42437.1"/>
    </source>
</evidence>
<dbReference type="InterPro" id="IPR001073">
    <property type="entry name" value="C1q_dom"/>
</dbReference>
<protein>
    <submittedName>
        <fullName evidence="5">Complement C1q tumor necrosis factor-related protein 2</fullName>
    </submittedName>
</protein>
<dbReference type="PANTHER" id="PTHR15427:SF33">
    <property type="entry name" value="COLLAGEN IV NC1 DOMAIN-CONTAINING PROTEIN"/>
    <property type="match status" value="1"/>
</dbReference>
<keyword evidence="6" id="KW-1185">Reference proteome</keyword>